<dbReference type="GeneID" id="80905815"/>
<feature type="compositionally biased region" description="Basic and acidic residues" evidence="1">
    <location>
        <begin position="562"/>
        <end position="593"/>
    </location>
</feature>
<evidence type="ECO:0000313" key="3">
    <source>
        <dbReference type="Proteomes" id="UP001140513"/>
    </source>
</evidence>
<protein>
    <recommendedName>
        <fullName evidence="4">Glycosyl transferase CAP10 domain-containing protein</fullName>
    </recommendedName>
</protein>
<evidence type="ECO:0000256" key="1">
    <source>
        <dbReference type="SAM" id="MobiDB-lite"/>
    </source>
</evidence>
<gene>
    <name evidence="2" type="ORF">N0V89_002285</name>
</gene>
<accession>A0A9W8XSD9</accession>
<sequence length="678" mass="75331">MAPVAGDNSGNVAKGPGGSSAHAITKLMRVAESHLAMLVASNPTKLSDAAHRYREKRSRHPPPGFDKWFAYAKAKDALVPETFFDQIYHDLGPFWGIPVNDVQRSVRGFGPKVTVRGGVVDSDVKGSYERVNGLMAMLEELRKEGVEVPDINLPLNVNDEIAMLVPWETMETAVEFARTFMPPPQDVVGTFTALEDDGIEEGTFDPEWLDDRMHHKAGRPYLGLRPLWSLVKPACPPNSATAQGDLMADIWQPEGHTKVEHSVAALLPLKLPANSSEGYVANWTVASDICERPELQGLYGNFVAPKSMSVTQKLFPLFSASKISGSNEILLPTFSSFNTSTTASRLPWNETETKLHWRGSASGGTFSKLSWRRMHRHRFASMLNATHVEIAEAMLHVGNETAVGLGYAGNFRLLPANAYHLDTQKGARMAEWVSGWADVGFTDLQCDEPGEDGTCPYTDEFFSVKEEPGDVKGQYKYAAVLDGTAGDDGGEFVQRLVEGRVVLRASVYKQWFDARLVPWLHFVPLDNTFVDLYGIMEYFLGTGVPSSPQTFAHAHVELEKHEHHFQTPHWDEEAEKVDGGEEDHEKHGRRSVDVQEVQSGSGNGHDAQAQRIAEAGQQWAHQVLRRDDILIYTYRLLLEYRRVVDAKRHTMGWVGDLFVEGERRALGGDERSNHGTTS</sequence>
<name>A0A9W8XSD9_9PLEO</name>
<dbReference type="RefSeq" id="XP_056074568.1">
    <property type="nucleotide sequence ID" value="XM_056211095.1"/>
</dbReference>
<dbReference type="PANTHER" id="PTHR12203:SF22">
    <property type="entry name" value="CAPSULE ASSOCIATED PROTEIN"/>
    <property type="match status" value="1"/>
</dbReference>
<dbReference type="EMBL" id="JAPEUX010000002">
    <property type="protein sequence ID" value="KAJ4357709.1"/>
    <property type="molecule type" value="Genomic_DNA"/>
</dbReference>
<evidence type="ECO:0008006" key="4">
    <source>
        <dbReference type="Google" id="ProtNLM"/>
    </source>
</evidence>
<feature type="region of interest" description="Disordered" evidence="1">
    <location>
        <begin position="562"/>
        <end position="607"/>
    </location>
</feature>
<dbReference type="OrthoDB" id="541052at2759"/>
<comment type="caution">
    <text evidence="2">The sequence shown here is derived from an EMBL/GenBank/DDBJ whole genome shotgun (WGS) entry which is preliminary data.</text>
</comment>
<dbReference type="AlphaFoldDB" id="A0A9W8XSD9"/>
<proteinExistence type="predicted"/>
<dbReference type="PANTHER" id="PTHR12203">
    <property type="entry name" value="KDEL LYS-ASP-GLU-LEU CONTAINING - RELATED"/>
    <property type="match status" value="1"/>
</dbReference>
<dbReference type="InterPro" id="IPR051091">
    <property type="entry name" value="O-Glucosyltr/Glycosyltrsf_90"/>
</dbReference>
<organism evidence="2 3">
    <name type="scientific">Didymosphaeria variabile</name>
    <dbReference type="NCBI Taxonomy" id="1932322"/>
    <lineage>
        <taxon>Eukaryota</taxon>
        <taxon>Fungi</taxon>
        <taxon>Dikarya</taxon>
        <taxon>Ascomycota</taxon>
        <taxon>Pezizomycotina</taxon>
        <taxon>Dothideomycetes</taxon>
        <taxon>Pleosporomycetidae</taxon>
        <taxon>Pleosporales</taxon>
        <taxon>Massarineae</taxon>
        <taxon>Didymosphaeriaceae</taxon>
        <taxon>Didymosphaeria</taxon>
    </lineage>
</organism>
<reference evidence="2" key="1">
    <citation type="submission" date="2022-10" db="EMBL/GenBank/DDBJ databases">
        <title>Tapping the CABI collections for fungal endophytes: first genome assemblies for Collariella, Neodidymelliopsis, Ascochyta clinopodiicola, Didymella pomorum, Didymosphaeria variabile, Neocosmospora piperis and Neocucurbitaria cava.</title>
        <authorList>
            <person name="Hill R."/>
        </authorList>
    </citation>
    <scope>NUCLEOTIDE SEQUENCE</scope>
    <source>
        <strain evidence="2">IMI 356815</strain>
    </source>
</reference>
<keyword evidence="3" id="KW-1185">Reference proteome</keyword>
<dbReference type="Proteomes" id="UP001140513">
    <property type="component" value="Unassembled WGS sequence"/>
</dbReference>
<evidence type="ECO:0000313" key="2">
    <source>
        <dbReference type="EMBL" id="KAJ4357709.1"/>
    </source>
</evidence>